<protein>
    <submittedName>
        <fullName evidence="1">Uncharacterized protein</fullName>
    </submittedName>
</protein>
<proteinExistence type="predicted"/>
<comment type="caution">
    <text evidence="1">The sequence shown here is derived from an EMBL/GenBank/DDBJ whole genome shotgun (WGS) entry which is preliminary data.</text>
</comment>
<dbReference type="Proteomes" id="UP001153148">
    <property type="component" value="Unassembled WGS sequence"/>
</dbReference>
<dbReference type="EMBL" id="CAJPIN010007580">
    <property type="protein sequence ID" value="CAG2058571.1"/>
    <property type="molecule type" value="Genomic_DNA"/>
</dbReference>
<organism evidence="1 2">
    <name type="scientific">Timema podura</name>
    <name type="common">Walking stick</name>
    <dbReference type="NCBI Taxonomy" id="61482"/>
    <lineage>
        <taxon>Eukaryota</taxon>
        <taxon>Metazoa</taxon>
        <taxon>Ecdysozoa</taxon>
        <taxon>Arthropoda</taxon>
        <taxon>Hexapoda</taxon>
        <taxon>Insecta</taxon>
        <taxon>Pterygota</taxon>
        <taxon>Neoptera</taxon>
        <taxon>Polyneoptera</taxon>
        <taxon>Phasmatodea</taxon>
        <taxon>Timematodea</taxon>
        <taxon>Timematoidea</taxon>
        <taxon>Timematidae</taxon>
        <taxon>Timema</taxon>
    </lineage>
</organism>
<evidence type="ECO:0000313" key="1">
    <source>
        <dbReference type="EMBL" id="CAG2058571.1"/>
    </source>
</evidence>
<accession>A0ABN7NZK6</accession>
<sequence>MYYKYPSPEIQSSIICLAWTHCERVAILRDYSLATATRASYDTDFLDDLANPLYEPRGPHFENHCSLLASGGLTDAAAEDVSNIDNFI</sequence>
<gene>
    <name evidence="1" type="ORF">TPAB3V08_LOCUS5540</name>
</gene>
<name>A0ABN7NZK6_TIMPD</name>
<keyword evidence="2" id="KW-1185">Reference proteome</keyword>
<evidence type="ECO:0000313" key="2">
    <source>
        <dbReference type="Proteomes" id="UP001153148"/>
    </source>
</evidence>
<reference evidence="1" key="1">
    <citation type="submission" date="2021-03" db="EMBL/GenBank/DDBJ databases">
        <authorList>
            <person name="Tran Van P."/>
        </authorList>
    </citation>
    <scope>NUCLEOTIDE SEQUENCE</scope>
</reference>